<dbReference type="Proteomes" id="UP000324896">
    <property type="component" value="Unassembled WGS sequence"/>
</dbReference>
<evidence type="ECO:0000313" key="14">
    <source>
        <dbReference type="Proteomes" id="UP000295758"/>
    </source>
</evidence>
<evidence type="ECO:0000313" key="11">
    <source>
        <dbReference type="Proteomes" id="UP000199519"/>
    </source>
</evidence>
<dbReference type="Gene3D" id="3.60.21.10">
    <property type="match status" value="1"/>
</dbReference>
<gene>
    <name evidence="7" type="ORF">BY453_101160</name>
    <name evidence="8" type="ORF">C7954_1116</name>
    <name evidence="2" type="ORF">C8C78_10537</name>
    <name evidence="3" type="ORF">SAMN04488597_10529</name>
    <name evidence="4" type="ORF">SAMN04488598_105129</name>
    <name evidence="6" type="ORF">SAMN04515652_104160</name>
    <name evidence="5" type="ORF">SAMN04515654_10357</name>
</gene>
<dbReference type="AlphaFoldDB" id="A0A1G6KX74"/>
<dbReference type="SUPFAM" id="SSF56300">
    <property type="entry name" value="Metallo-dependent phosphatases"/>
    <property type="match status" value="1"/>
</dbReference>
<dbReference type="OrthoDB" id="2111073at2"/>
<evidence type="ECO:0000313" key="2">
    <source>
        <dbReference type="EMBL" id="PXV68245.1"/>
    </source>
</evidence>
<evidence type="ECO:0000313" key="15">
    <source>
        <dbReference type="Proteomes" id="UP000324896"/>
    </source>
</evidence>
<dbReference type="EMBL" id="SOAA01000001">
    <property type="protein sequence ID" value="TDS35441.1"/>
    <property type="molecule type" value="Genomic_DNA"/>
</dbReference>
<dbReference type="EMBL" id="FOHG01000004">
    <property type="protein sequence ID" value="SES73873.1"/>
    <property type="molecule type" value="Genomic_DNA"/>
</dbReference>
<reference evidence="9 11" key="2">
    <citation type="submission" date="2016-10" db="EMBL/GenBank/DDBJ databases">
        <authorList>
            <person name="Varghese N."/>
            <person name="Submissions S."/>
        </authorList>
    </citation>
    <scope>NUCLEOTIDE SEQUENCE [LARGE SCALE GENOMIC DNA]</scope>
    <source>
        <strain evidence="3 15">WG10</strain>
        <strain evidence="4 11">WG2</strain>
        <strain evidence="6 9">WG5</strain>
    </source>
</reference>
<dbReference type="STRING" id="54121.SAMN04515653_101124"/>
<dbReference type="EMBL" id="SOEF01000011">
    <property type="protein sequence ID" value="TDX44511.1"/>
    <property type="molecule type" value="Genomic_DNA"/>
</dbReference>
<dbReference type="Proteomes" id="UP000198612">
    <property type="component" value="Unassembled WGS sequence"/>
</dbReference>
<evidence type="ECO:0000313" key="5">
    <source>
        <dbReference type="EMBL" id="SDI21891.1"/>
    </source>
</evidence>
<dbReference type="EMBL" id="QICM01000005">
    <property type="protein sequence ID" value="PXV68245.1"/>
    <property type="molecule type" value="Genomic_DNA"/>
</dbReference>
<feature type="domain" description="Calcineurin-like phosphoesterase" evidence="1">
    <location>
        <begin position="35"/>
        <end position="159"/>
    </location>
</feature>
<keyword evidence="11" id="KW-1185">Reference proteome</keyword>
<dbReference type="Proteomes" id="UP000295758">
    <property type="component" value="Unassembled WGS sequence"/>
</dbReference>
<dbReference type="RefSeq" id="WP_073156991.1">
    <property type="nucleotide sequence ID" value="NZ_FMYT01000005.1"/>
</dbReference>
<evidence type="ECO:0000313" key="4">
    <source>
        <dbReference type="EMBL" id="SDF06144.1"/>
    </source>
</evidence>
<evidence type="ECO:0000313" key="8">
    <source>
        <dbReference type="EMBL" id="TDX44511.1"/>
    </source>
</evidence>
<reference evidence="5 10" key="1">
    <citation type="submission" date="2016-10" db="EMBL/GenBank/DDBJ databases">
        <authorList>
            <person name="de Groot N.N."/>
        </authorList>
    </citation>
    <scope>NUCLEOTIDE SEQUENCE [LARGE SCALE GENOMIC DNA]</scope>
    <source>
        <strain evidence="5 10">WG7</strain>
    </source>
</reference>
<evidence type="ECO:0000259" key="1">
    <source>
        <dbReference type="Pfam" id="PF00149"/>
    </source>
</evidence>
<protein>
    <submittedName>
        <fullName evidence="3">Predicted phosphodiesterase</fullName>
    </submittedName>
    <submittedName>
        <fullName evidence="2">Putative phosphodiesterase</fullName>
    </submittedName>
</protein>
<evidence type="ECO:0000313" key="9">
    <source>
        <dbReference type="Proteomes" id="UP000198612"/>
    </source>
</evidence>
<evidence type="ECO:0000313" key="6">
    <source>
        <dbReference type="EMBL" id="SES73873.1"/>
    </source>
</evidence>
<name>A0A1G6KX74_9FIRM</name>
<proteinExistence type="predicted"/>
<dbReference type="EMBL" id="FNBJ01000005">
    <property type="protein sequence ID" value="SDF06144.1"/>
    <property type="molecule type" value="Genomic_DNA"/>
</dbReference>
<dbReference type="Proteomes" id="UP000295472">
    <property type="component" value="Unassembled WGS sequence"/>
</dbReference>
<evidence type="ECO:0000313" key="13">
    <source>
        <dbReference type="Proteomes" id="UP000295472"/>
    </source>
</evidence>
<dbReference type="GeneID" id="57012464"/>
<accession>A0A1G6KX74</accession>
<reference evidence="2 12" key="3">
    <citation type="submission" date="2018-04" db="EMBL/GenBank/DDBJ databases">
        <title>Subsurface microbial communities from deep shales in Ohio and West Virginia, USA.</title>
        <authorList>
            <person name="Wrighton K."/>
        </authorList>
    </citation>
    <scope>NUCLEOTIDE SEQUENCE [LARGE SCALE GENOMIC DNA]</scope>
    <source>
        <strain evidence="8 13">DSMZ 11287</strain>
        <strain evidence="2 12">MSL28</strain>
    </source>
</reference>
<dbReference type="EMBL" id="FMYT01000005">
    <property type="protein sequence ID" value="SDC35408.1"/>
    <property type="molecule type" value="Genomic_DNA"/>
</dbReference>
<evidence type="ECO:0000313" key="3">
    <source>
        <dbReference type="EMBL" id="SDC35408.1"/>
    </source>
</evidence>
<dbReference type="InterPro" id="IPR004843">
    <property type="entry name" value="Calcineurin-like_PHP"/>
</dbReference>
<sequence length="211" mass="24496">MTSVLKKVIKNFSSGIYDFKNRYKLPKEYHNSNELKIMHISDTPESIYSHVYKMLRYSSPDVIIHTGDLVDNLKLEDAGDELIPLYQRKSAEFIRNLEKLTSARIIYIPGNHDDINVIKENINRSEIMFEGSIVELDGVKIGLAHYPEKLPLDADINLFGHNHQQDFTGDNKFLNGILNINYILLPSKEDFKVNYPWTVDQGRQYKTFNMI</sequence>
<dbReference type="Pfam" id="PF00149">
    <property type="entry name" value="Metallophos"/>
    <property type="match status" value="1"/>
</dbReference>
<evidence type="ECO:0000313" key="12">
    <source>
        <dbReference type="Proteomes" id="UP000247389"/>
    </source>
</evidence>
<organism evidence="3 15">
    <name type="scientific">Halanaerobium congolense</name>
    <dbReference type="NCBI Taxonomy" id="54121"/>
    <lineage>
        <taxon>Bacteria</taxon>
        <taxon>Bacillati</taxon>
        <taxon>Bacillota</taxon>
        <taxon>Clostridia</taxon>
        <taxon>Halanaerobiales</taxon>
        <taxon>Halanaerobiaceae</taxon>
        <taxon>Halanaerobium</taxon>
    </lineage>
</organism>
<reference evidence="7 14" key="4">
    <citation type="submission" date="2019-03" db="EMBL/GenBank/DDBJ databases">
        <title>Deep subsurface shale carbon reservoir microbial communities from Ohio and West Virginia, USA.</title>
        <authorList>
            <person name="Wrighton K."/>
        </authorList>
    </citation>
    <scope>NUCLEOTIDE SEQUENCE [LARGE SCALE GENOMIC DNA]</scope>
    <source>
        <strain evidence="7 14">UTICA-S4D12</strain>
    </source>
</reference>
<dbReference type="Proteomes" id="UP000199519">
    <property type="component" value="Unassembled WGS sequence"/>
</dbReference>
<evidence type="ECO:0000313" key="7">
    <source>
        <dbReference type="EMBL" id="TDS35441.1"/>
    </source>
</evidence>
<dbReference type="GO" id="GO:0016787">
    <property type="term" value="F:hydrolase activity"/>
    <property type="evidence" value="ECO:0007669"/>
    <property type="project" value="InterPro"/>
</dbReference>
<dbReference type="Proteomes" id="UP000198945">
    <property type="component" value="Unassembled WGS sequence"/>
</dbReference>
<evidence type="ECO:0000313" key="10">
    <source>
        <dbReference type="Proteomes" id="UP000198945"/>
    </source>
</evidence>
<dbReference type="Proteomes" id="UP000247389">
    <property type="component" value="Unassembled WGS sequence"/>
</dbReference>
<dbReference type="EMBL" id="FNEH01000003">
    <property type="protein sequence ID" value="SDI21891.1"/>
    <property type="molecule type" value="Genomic_DNA"/>
</dbReference>
<dbReference type="InterPro" id="IPR029052">
    <property type="entry name" value="Metallo-depent_PP-like"/>
</dbReference>